<proteinExistence type="predicted"/>
<dbReference type="InterPro" id="IPR013083">
    <property type="entry name" value="Znf_RING/FYVE/PHD"/>
</dbReference>
<evidence type="ECO:0000313" key="3">
    <source>
        <dbReference type="EMBL" id="KAF2743738.1"/>
    </source>
</evidence>
<dbReference type="Gene3D" id="3.30.40.10">
    <property type="entry name" value="Zinc/RING finger domain, C3HC4 (zinc finger)"/>
    <property type="match status" value="1"/>
</dbReference>
<protein>
    <recommendedName>
        <fullName evidence="2">RING-type domain-containing protein</fullName>
    </recommendedName>
</protein>
<keyword evidence="1" id="KW-0862">Zinc</keyword>
<dbReference type="PROSITE" id="PS50089">
    <property type="entry name" value="ZF_RING_2"/>
    <property type="match status" value="1"/>
</dbReference>
<name>A0A6A6UZN9_9PLEO</name>
<organism evidence="3 4">
    <name type="scientific">Sporormia fimetaria CBS 119925</name>
    <dbReference type="NCBI Taxonomy" id="1340428"/>
    <lineage>
        <taxon>Eukaryota</taxon>
        <taxon>Fungi</taxon>
        <taxon>Dikarya</taxon>
        <taxon>Ascomycota</taxon>
        <taxon>Pezizomycotina</taxon>
        <taxon>Dothideomycetes</taxon>
        <taxon>Pleosporomycetidae</taxon>
        <taxon>Pleosporales</taxon>
        <taxon>Sporormiaceae</taxon>
        <taxon>Sporormia</taxon>
    </lineage>
</organism>
<feature type="domain" description="RING-type" evidence="2">
    <location>
        <begin position="441"/>
        <end position="493"/>
    </location>
</feature>
<accession>A0A6A6UZN9</accession>
<reference evidence="3" key="1">
    <citation type="journal article" date="2020" name="Stud. Mycol.">
        <title>101 Dothideomycetes genomes: a test case for predicting lifestyles and emergence of pathogens.</title>
        <authorList>
            <person name="Haridas S."/>
            <person name="Albert R."/>
            <person name="Binder M."/>
            <person name="Bloem J."/>
            <person name="Labutti K."/>
            <person name="Salamov A."/>
            <person name="Andreopoulos B."/>
            <person name="Baker S."/>
            <person name="Barry K."/>
            <person name="Bills G."/>
            <person name="Bluhm B."/>
            <person name="Cannon C."/>
            <person name="Castanera R."/>
            <person name="Culley D."/>
            <person name="Daum C."/>
            <person name="Ezra D."/>
            <person name="Gonzalez J."/>
            <person name="Henrissat B."/>
            <person name="Kuo A."/>
            <person name="Liang C."/>
            <person name="Lipzen A."/>
            <person name="Lutzoni F."/>
            <person name="Magnuson J."/>
            <person name="Mondo S."/>
            <person name="Nolan M."/>
            <person name="Ohm R."/>
            <person name="Pangilinan J."/>
            <person name="Park H.-J."/>
            <person name="Ramirez L."/>
            <person name="Alfaro M."/>
            <person name="Sun H."/>
            <person name="Tritt A."/>
            <person name="Yoshinaga Y."/>
            <person name="Zwiers L.-H."/>
            <person name="Turgeon B."/>
            <person name="Goodwin S."/>
            <person name="Spatafora J."/>
            <person name="Crous P."/>
            <person name="Grigoriev I."/>
        </authorList>
    </citation>
    <scope>NUCLEOTIDE SEQUENCE</scope>
    <source>
        <strain evidence="3">CBS 119925</strain>
    </source>
</reference>
<keyword evidence="4" id="KW-1185">Reference proteome</keyword>
<dbReference type="EMBL" id="MU006594">
    <property type="protein sequence ID" value="KAF2743738.1"/>
    <property type="molecule type" value="Genomic_DNA"/>
</dbReference>
<dbReference type="CDD" id="cd16448">
    <property type="entry name" value="RING-H2"/>
    <property type="match status" value="1"/>
</dbReference>
<keyword evidence="1" id="KW-0479">Metal-binding</keyword>
<evidence type="ECO:0000259" key="2">
    <source>
        <dbReference type="PROSITE" id="PS50089"/>
    </source>
</evidence>
<keyword evidence="1" id="KW-0863">Zinc-finger</keyword>
<dbReference type="AlphaFoldDB" id="A0A6A6UZN9"/>
<dbReference type="Proteomes" id="UP000799440">
    <property type="component" value="Unassembled WGS sequence"/>
</dbReference>
<dbReference type="Pfam" id="PF13639">
    <property type="entry name" value="zf-RING_2"/>
    <property type="match status" value="1"/>
</dbReference>
<gene>
    <name evidence="3" type="ORF">M011DRAFT_210321</name>
</gene>
<dbReference type="SUPFAM" id="SSF57850">
    <property type="entry name" value="RING/U-box"/>
    <property type="match status" value="1"/>
</dbReference>
<evidence type="ECO:0000313" key="4">
    <source>
        <dbReference type="Proteomes" id="UP000799440"/>
    </source>
</evidence>
<evidence type="ECO:0000256" key="1">
    <source>
        <dbReference type="PROSITE-ProRule" id="PRU00175"/>
    </source>
</evidence>
<dbReference type="SMART" id="SM00184">
    <property type="entry name" value="RING"/>
    <property type="match status" value="1"/>
</dbReference>
<sequence>MNRLVTHTCGRPMGPEDITDLGRINPSKFTITDDTVFLRGGKPVQPPRISCIVETLDDLIDEGQFSDAEHSLSSYARITCKVVHLSSTAEVEGFKATHVQHCRCAPGECEQQGIWDDMIAFYQLREAGATITWLHDLGYYKGRPTLRWLAIVYATCIPMLTPASRQWLLALLADQPVVQVQVPELTRQQLRDFDDYHEGDDIHAVRFLLEDCFRNKNHFETYQTVAILGAITQTVAELAMLGGRPTPPPQGQVAAHYNLLGLFAIEVSSTASLWHPIVRRRFAETPSPYTFWLRALMDQAKKIRYNNPHKKISWLLRKHVLQAIEGAPFGSVEYLEEQRARVQQLSNVLRYDLHWHTSWPLQEDVVSNYNPFSELNGQLLRPMQLPRWHNSRMQQAPETLEPRESRHELAPNEDVEFRAVGRRLDVAEYAAAVLFPKDPQCTICLLDNTPPFRHRELKEMIMQLQCGHCFHYNCLDDLINEVHRTSNLCPNCRHKICEPRKREPIGVDDE</sequence>
<dbReference type="InterPro" id="IPR001841">
    <property type="entry name" value="Znf_RING"/>
</dbReference>
<dbReference type="OrthoDB" id="3677589at2759"/>
<dbReference type="GO" id="GO:0008270">
    <property type="term" value="F:zinc ion binding"/>
    <property type="evidence" value="ECO:0007669"/>
    <property type="project" value="UniProtKB-KW"/>
</dbReference>